<protein>
    <recommendedName>
        <fullName evidence="1">Reverse transcriptase domain-containing protein</fullName>
    </recommendedName>
</protein>
<dbReference type="PANTHER" id="PTHR46890">
    <property type="entry name" value="NON-LTR RETROLELEMENT REVERSE TRANSCRIPTASE-LIKE PROTEIN-RELATED"/>
    <property type="match status" value="1"/>
</dbReference>
<dbReference type="InterPro" id="IPR000477">
    <property type="entry name" value="RT_dom"/>
</dbReference>
<organism evidence="2">
    <name type="scientific">Nicotiana tabacum</name>
    <name type="common">Common tobacco</name>
    <dbReference type="NCBI Taxonomy" id="4097"/>
    <lineage>
        <taxon>Eukaryota</taxon>
        <taxon>Viridiplantae</taxon>
        <taxon>Streptophyta</taxon>
        <taxon>Embryophyta</taxon>
        <taxon>Tracheophyta</taxon>
        <taxon>Spermatophyta</taxon>
        <taxon>Magnoliopsida</taxon>
        <taxon>eudicotyledons</taxon>
        <taxon>Gunneridae</taxon>
        <taxon>Pentapetalae</taxon>
        <taxon>asterids</taxon>
        <taxon>lamiids</taxon>
        <taxon>Solanales</taxon>
        <taxon>Solanaceae</taxon>
        <taxon>Nicotianoideae</taxon>
        <taxon>Nicotianeae</taxon>
        <taxon>Nicotiana</taxon>
    </lineage>
</organism>
<proteinExistence type="predicted"/>
<dbReference type="PANTHER" id="PTHR46890:SF41">
    <property type="entry name" value="RNA BINDING _ RNA-DIRECTED DNA POLYMERASE"/>
    <property type="match status" value="1"/>
</dbReference>
<dbReference type="AlphaFoldDB" id="A0A1S4B500"/>
<feature type="domain" description="Reverse transcriptase" evidence="1">
    <location>
        <begin position="1"/>
        <end position="135"/>
    </location>
</feature>
<dbReference type="PROSITE" id="PS50878">
    <property type="entry name" value="RT_POL"/>
    <property type="match status" value="1"/>
</dbReference>
<reference evidence="2" key="1">
    <citation type="submission" date="2025-08" db="UniProtKB">
        <authorList>
            <consortium name="RefSeq"/>
        </authorList>
    </citation>
    <scope>IDENTIFICATION</scope>
</reference>
<dbReference type="PaxDb" id="4097-A0A1S4B500"/>
<dbReference type="RefSeq" id="XP_016483926.1">
    <property type="nucleotide sequence ID" value="XM_016628440.1"/>
</dbReference>
<name>A0A1S4B500_TOBAC</name>
<dbReference type="Pfam" id="PF00078">
    <property type="entry name" value="RVT_1"/>
    <property type="match status" value="1"/>
</dbReference>
<dbReference type="KEGG" id="nta:107804530"/>
<accession>A0A1S4B500</accession>
<dbReference type="OrthoDB" id="1435379at2759"/>
<sequence>MECVQTFNYTVLINGEPSEPFNATRGLRQGDLISPFMFAIAMEYLSRKLNELKDNKTFQFHPRCAKLGITHLSFADDLLLFVKGNLSSITALHKSFVWSGSNTITKKALLAQDKVPWKCLMFRNDARPNYAKFTMWLELQGRLSTTDKLVAWITAVAAKKGEGYTNLGTSPSLGYPKCQR</sequence>
<gene>
    <name evidence="2" type="primary">LOC107804530</name>
</gene>
<evidence type="ECO:0000313" key="2">
    <source>
        <dbReference type="RefSeq" id="XP_016483926.1"/>
    </source>
</evidence>
<evidence type="ECO:0000259" key="1">
    <source>
        <dbReference type="PROSITE" id="PS50878"/>
    </source>
</evidence>
<dbReference type="InterPro" id="IPR052343">
    <property type="entry name" value="Retrotransposon-Effector_Assoc"/>
</dbReference>